<dbReference type="PANTHER" id="PTHR42976">
    <property type="entry name" value="BIFUNCTIONAL CHITINASE/LYSOZYME-RELATED"/>
    <property type="match status" value="1"/>
</dbReference>
<reference evidence="3" key="1">
    <citation type="submission" date="2024-07" db="EMBL/GenBank/DDBJ databases">
        <authorList>
            <person name="Yu S.T."/>
        </authorList>
    </citation>
    <scope>NUCLEOTIDE SEQUENCE</scope>
    <source>
        <strain evidence="3">R08</strain>
    </source>
</reference>
<dbReference type="SUPFAM" id="SSF49785">
    <property type="entry name" value="Galactose-binding domain-like"/>
    <property type="match status" value="1"/>
</dbReference>
<name>A0AB39MM57_9ACTN</name>
<dbReference type="CDD" id="cd04081">
    <property type="entry name" value="CBM35_galactosidase-like"/>
    <property type="match status" value="1"/>
</dbReference>
<feature type="domain" description="GH18" evidence="2">
    <location>
        <begin position="21"/>
        <end position="298"/>
    </location>
</feature>
<accession>A0AB39MM57</accession>
<dbReference type="InterPro" id="IPR008979">
    <property type="entry name" value="Galactose-bd-like_sf"/>
</dbReference>
<dbReference type="InterPro" id="IPR005084">
    <property type="entry name" value="CBM6"/>
</dbReference>
<dbReference type="SUPFAM" id="SSF51445">
    <property type="entry name" value="(Trans)glycosidases"/>
    <property type="match status" value="1"/>
</dbReference>
<dbReference type="RefSeq" id="WP_369192032.1">
    <property type="nucleotide sequence ID" value="NZ_CP163431.1"/>
</dbReference>
<dbReference type="Pfam" id="PF00704">
    <property type="entry name" value="Glyco_hydro_18"/>
    <property type="match status" value="1"/>
</dbReference>
<dbReference type="EMBL" id="CP163431">
    <property type="protein sequence ID" value="XDQ07232.1"/>
    <property type="molecule type" value="Genomic_DNA"/>
</dbReference>
<evidence type="ECO:0000313" key="3">
    <source>
        <dbReference type="EMBL" id="XDQ07232.1"/>
    </source>
</evidence>
<dbReference type="Pfam" id="PF16990">
    <property type="entry name" value="CBM_35"/>
    <property type="match status" value="1"/>
</dbReference>
<dbReference type="Gene3D" id="3.20.20.80">
    <property type="entry name" value="Glycosidases"/>
    <property type="match status" value="1"/>
</dbReference>
<dbReference type="InterPro" id="IPR017853">
    <property type="entry name" value="GH"/>
</dbReference>
<sequence length="434" mass="44474">MAVGINATASASPQAANAFPAHYAAPYLELSSGTAGDMAADMRATGLKNYTLAFLIPKSGCTPQWEAGNSALGTFTSQVDALKAAGGNVIISFGGAEGGELAQTCTSVSALTAAYASVVNTYGITRLDFDIEGDTLGDTAANTRRNQALAALQAQNPAVEVDYTLAVDPSGLESDTLNLLKDAKSKGVKVNLVNIMTMDFGDGENALNDSLSAAKATAAQLATLYGISTAQAYGRMGLTPIAGQNDDDENFTQANATTLESFAATNGVQELSFWEVDGYDKGTGYAYSRIFDKITGGSTPPSSPPPTSPPPGGNVSYEAEAATLAGGTTVTSCAHCSGGQKLSYLGNGGTATFNNISEPAAGSYTMTVSFMSVGQARTAIVTVNGVKQTVSFPETPDYNTVVTKNVTVQLKAGTNTIQFSNPTAGAPNLDRITV</sequence>
<organism evidence="3">
    <name type="scientific">Streptomyces sp. R08</name>
    <dbReference type="NCBI Taxonomy" id="3238624"/>
    <lineage>
        <taxon>Bacteria</taxon>
        <taxon>Bacillati</taxon>
        <taxon>Actinomycetota</taxon>
        <taxon>Actinomycetes</taxon>
        <taxon>Kitasatosporales</taxon>
        <taxon>Streptomycetaceae</taxon>
        <taxon>Streptomyces</taxon>
    </lineage>
</organism>
<gene>
    <name evidence="3" type="ORF">AB5J58_46705</name>
</gene>
<dbReference type="Gene3D" id="2.60.120.260">
    <property type="entry name" value="Galactose-binding domain-like"/>
    <property type="match status" value="1"/>
</dbReference>
<feature type="domain" description="CBM6" evidence="1">
    <location>
        <begin position="315"/>
        <end position="434"/>
    </location>
</feature>
<dbReference type="GO" id="GO:0030246">
    <property type="term" value="F:carbohydrate binding"/>
    <property type="evidence" value="ECO:0007669"/>
    <property type="project" value="InterPro"/>
</dbReference>
<dbReference type="PROSITE" id="PS51910">
    <property type="entry name" value="GH18_2"/>
    <property type="match status" value="1"/>
</dbReference>
<dbReference type="PROSITE" id="PS51175">
    <property type="entry name" value="CBM6"/>
    <property type="match status" value="1"/>
</dbReference>
<evidence type="ECO:0000259" key="1">
    <source>
        <dbReference type="PROSITE" id="PS51175"/>
    </source>
</evidence>
<dbReference type="InterPro" id="IPR052750">
    <property type="entry name" value="GH18_Chitinase"/>
</dbReference>
<proteinExistence type="predicted"/>
<dbReference type="GO" id="GO:0005975">
    <property type="term" value="P:carbohydrate metabolic process"/>
    <property type="evidence" value="ECO:0007669"/>
    <property type="project" value="InterPro"/>
</dbReference>
<dbReference type="AlphaFoldDB" id="A0AB39MM57"/>
<dbReference type="InterPro" id="IPR001223">
    <property type="entry name" value="Glyco_hydro18_cat"/>
</dbReference>
<protein>
    <submittedName>
        <fullName evidence="3">CBM35 domain-containing protein</fullName>
    </submittedName>
</protein>
<dbReference type="PANTHER" id="PTHR42976:SF1">
    <property type="entry name" value="GH18 DOMAIN-CONTAINING PROTEIN-RELATED"/>
    <property type="match status" value="1"/>
</dbReference>
<evidence type="ECO:0000259" key="2">
    <source>
        <dbReference type="PROSITE" id="PS51910"/>
    </source>
</evidence>